<accession>A0A5C1A634</accession>
<dbReference type="AlphaFoldDB" id="A0A5C1A634"/>
<evidence type="ECO:0000256" key="4">
    <source>
        <dbReference type="ARBA" id="ARBA00022741"/>
    </source>
</evidence>
<dbReference type="GO" id="GO:0004066">
    <property type="term" value="F:asparagine synthase (glutamine-hydrolyzing) activity"/>
    <property type="evidence" value="ECO:0007669"/>
    <property type="project" value="UniProtKB-EC"/>
</dbReference>
<evidence type="ECO:0000256" key="2">
    <source>
        <dbReference type="ARBA" id="ARBA00005752"/>
    </source>
</evidence>
<dbReference type="Gene3D" id="3.60.20.10">
    <property type="entry name" value="Glutamine Phosphoribosylpyrophosphate, subunit 1, domain 1"/>
    <property type="match status" value="1"/>
</dbReference>
<sequence length="626" mass="67940">MCGILAIHNPAGGVTEAELRRGLAVLRHRGPDGTGVWLSPDRTVGIGHTRLGVIDPLGGRQPLVSEDGTVVAAVNGEFYDHDRIRRELESRGHVFRTRSDSEILVHLYEDDSDGVAARLRGEFAFVLWDTRRRRLLAARDPFGVKPLVFHADSRRTVFASEAKALFALGVPAAWDAAALWQVCGMQYPLPGQTLFRGVRELLPGGAATLSPTGPPTIWEYDPIEANVAGTTDGDSGHLAALLRAKLDEAVRLRLRADVPVCFHLSGGLDSTSIVALAKRHLGRPPVCFTVGFDAPAYDELDEARESAAFLGAELHEVRVSQRDQFDHLEDAVYYSEGLAINGHLPAKYLLARAVRRAGFKVVLSGEGADEILGGYAHFRQDLLGDDPAALAALKAANADMAGIQLPEGDGLPLAAVQERFGFVPAFLQAKATLGLRLRGLLRPEFVAEFAAVDPYREFVARFPRLTGRDRVDVSSHLWTRSALAKYILRTLGDGTEMAHGVEGRVPFLDPVLARFASGLPTSVKIRDGVEKWLLREALKDVLPPAVYARRKHPFTAPPPARFAREFFRDRLSPTALAGSPCFDPAAVGRFLDQLDTAGDAARTAADPALMIVLTSVLLQERLGLSA</sequence>
<feature type="binding site" evidence="9">
    <location>
        <begin position="364"/>
        <end position="365"/>
    </location>
    <ligand>
        <name>ATP</name>
        <dbReference type="ChEBI" id="CHEBI:30616"/>
    </ligand>
</feature>
<comment type="catalytic activity">
    <reaction evidence="7">
        <text>L-aspartate + L-glutamine + ATP + H2O = L-asparagine + L-glutamate + AMP + diphosphate + H(+)</text>
        <dbReference type="Rhea" id="RHEA:12228"/>
        <dbReference type="ChEBI" id="CHEBI:15377"/>
        <dbReference type="ChEBI" id="CHEBI:15378"/>
        <dbReference type="ChEBI" id="CHEBI:29985"/>
        <dbReference type="ChEBI" id="CHEBI:29991"/>
        <dbReference type="ChEBI" id="CHEBI:30616"/>
        <dbReference type="ChEBI" id="CHEBI:33019"/>
        <dbReference type="ChEBI" id="CHEBI:58048"/>
        <dbReference type="ChEBI" id="CHEBI:58359"/>
        <dbReference type="ChEBI" id="CHEBI:456215"/>
        <dbReference type="EC" id="6.3.5.4"/>
    </reaction>
</comment>
<evidence type="ECO:0000256" key="8">
    <source>
        <dbReference type="PIRSR" id="PIRSR001589-1"/>
    </source>
</evidence>
<dbReference type="CDD" id="cd01991">
    <property type="entry name" value="Asn_synthase_B_C"/>
    <property type="match status" value="1"/>
</dbReference>
<dbReference type="PANTHER" id="PTHR43284">
    <property type="entry name" value="ASPARAGINE SYNTHETASE (GLUTAMINE-HYDROLYZING)"/>
    <property type="match status" value="1"/>
</dbReference>
<evidence type="ECO:0000313" key="12">
    <source>
        <dbReference type="EMBL" id="QEL14669.1"/>
    </source>
</evidence>
<evidence type="ECO:0000256" key="1">
    <source>
        <dbReference type="ARBA" id="ARBA00005187"/>
    </source>
</evidence>
<keyword evidence="8" id="KW-0028">Amino-acid biosynthesis</keyword>
<dbReference type="GO" id="GO:0006529">
    <property type="term" value="P:asparagine biosynthetic process"/>
    <property type="evidence" value="ECO:0007669"/>
    <property type="project" value="UniProtKB-KW"/>
</dbReference>
<reference evidence="13" key="1">
    <citation type="submission" date="2019-08" db="EMBL/GenBank/DDBJ databases">
        <title>Limnoglobus roseus gen. nov., sp. nov., a novel freshwater planctomycete with a giant genome from the family Gemmataceae.</title>
        <authorList>
            <person name="Kulichevskaya I.S."/>
            <person name="Naumoff D.G."/>
            <person name="Miroshnikov K."/>
            <person name="Ivanova A."/>
            <person name="Philippov D.A."/>
            <person name="Hakobyan A."/>
            <person name="Rijpstra I.C."/>
            <person name="Sinninghe Damste J.S."/>
            <person name="Liesack W."/>
            <person name="Dedysh S.N."/>
        </authorList>
    </citation>
    <scope>NUCLEOTIDE SEQUENCE [LARGE SCALE GENOMIC DNA]</scope>
    <source>
        <strain evidence="13">PX52</strain>
    </source>
</reference>
<dbReference type="InterPro" id="IPR001962">
    <property type="entry name" value="Asn_synthase"/>
</dbReference>
<dbReference type="Proteomes" id="UP000324974">
    <property type="component" value="Chromosome"/>
</dbReference>
<evidence type="ECO:0000256" key="9">
    <source>
        <dbReference type="PIRSR" id="PIRSR001589-2"/>
    </source>
</evidence>
<proteinExistence type="inferred from homology"/>
<feature type="site" description="Important for beta-aspartyl-AMP intermediate formation" evidence="10">
    <location>
        <position position="366"/>
    </location>
</feature>
<protein>
    <recommendedName>
        <fullName evidence="3">asparagine synthase (glutamine-hydrolyzing)</fullName>
        <ecNumber evidence="3">6.3.5.4</ecNumber>
    </recommendedName>
</protein>
<name>A0A5C1A634_9BACT</name>
<dbReference type="InterPro" id="IPR051786">
    <property type="entry name" value="ASN_synthetase/amidase"/>
</dbReference>
<dbReference type="InterPro" id="IPR029055">
    <property type="entry name" value="Ntn_hydrolases_N"/>
</dbReference>
<dbReference type="PIRSF" id="PIRSF001589">
    <property type="entry name" value="Asn_synthetase_glu-h"/>
    <property type="match status" value="1"/>
</dbReference>
<feature type="binding site" evidence="9">
    <location>
        <position position="100"/>
    </location>
    <ligand>
        <name>L-glutamine</name>
        <dbReference type="ChEBI" id="CHEBI:58359"/>
    </ligand>
</feature>
<feature type="active site" description="For GATase activity" evidence="8">
    <location>
        <position position="2"/>
    </location>
</feature>
<dbReference type="InterPro" id="IPR014729">
    <property type="entry name" value="Rossmann-like_a/b/a_fold"/>
</dbReference>
<dbReference type="GO" id="GO:0005524">
    <property type="term" value="F:ATP binding"/>
    <property type="evidence" value="ECO:0007669"/>
    <property type="project" value="UniProtKB-KW"/>
</dbReference>
<dbReference type="SUPFAM" id="SSF52402">
    <property type="entry name" value="Adenine nucleotide alpha hydrolases-like"/>
    <property type="match status" value="1"/>
</dbReference>
<dbReference type="EC" id="6.3.5.4" evidence="3"/>
<dbReference type="NCBIfam" id="TIGR01536">
    <property type="entry name" value="asn_synth_AEB"/>
    <property type="match status" value="1"/>
</dbReference>
<dbReference type="PROSITE" id="PS51278">
    <property type="entry name" value="GATASE_TYPE_2"/>
    <property type="match status" value="1"/>
</dbReference>
<keyword evidence="5 9" id="KW-0067">ATP-binding</keyword>
<feature type="binding site" evidence="9">
    <location>
        <position position="290"/>
    </location>
    <ligand>
        <name>ATP</name>
        <dbReference type="ChEBI" id="CHEBI:30616"/>
    </ligand>
</feature>
<dbReference type="InterPro" id="IPR033738">
    <property type="entry name" value="AsnB_N"/>
</dbReference>
<dbReference type="OrthoDB" id="9763290at2"/>
<dbReference type="InterPro" id="IPR017932">
    <property type="entry name" value="GATase_2_dom"/>
</dbReference>
<dbReference type="EMBL" id="CP042425">
    <property type="protein sequence ID" value="QEL14669.1"/>
    <property type="molecule type" value="Genomic_DNA"/>
</dbReference>
<dbReference type="Gene3D" id="3.40.50.620">
    <property type="entry name" value="HUPs"/>
    <property type="match status" value="2"/>
</dbReference>
<dbReference type="GO" id="GO:0005829">
    <property type="term" value="C:cytosol"/>
    <property type="evidence" value="ECO:0007669"/>
    <property type="project" value="TreeGrafter"/>
</dbReference>
<dbReference type="SUPFAM" id="SSF56235">
    <property type="entry name" value="N-terminal nucleophile aminohydrolases (Ntn hydrolases)"/>
    <property type="match status" value="1"/>
</dbReference>
<evidence type="ECO:0000256" key="6">
    <source>
        <dbReference type="ARBA" id="ARBA00022962"/>
    </source>
</evidence>
<evidence type="ECO:0000259" key="11">
    <source>
        <dbReference type="PROSITE" id="PS51278"/>
    </source>
</evidence>
<organism evidence="12 13">
    <name type="scientific">Limnoglobus roseus</name>
    <dbReference type="NCBI Taxonomy" id="2598579"/>
    <lineage>
        <taxon>Bacteria</taxon>
        <taxon>Pseudomonadati</taxon>
        <taxon>Planctomycetota</taxon>
        <taxon>Planctomycetia</taxon>
        <taxon>Gemmatales</taxon>
        <taxon>Gemmataceae</taxon>
        <taxon>Limnoglobus</taxon>
    </lineage>
</organism>
<keyword evidence="8" id="KW-0061">Asparagine biosynthesis</keyword>
<dbReference type="Pfam" id="PF13537">
    <property type="entry name" value="GATase_7"/>
    <property type="match status" value="1"/>
</dbReference>
<evidence type="ECO:0000256" key="10">
    <source>
        <dbReference type="PIRSR" id="PIRSR001589-3"/>
    </source>
</evidence>
<keyword evidence="6 8" id="KW-0315">Glutamine amidotransferase</keyword>
<dbReference type="PANTHER" id="PTHR43284:SF1">
    <property type="entry name" value="ASPARAGINE SYNTHETASE"/>
    <property type="match status" value="1"/>
</dbReference>
<dbReference type="RefSeq" id="WP_149109546.1">
    <property type="nucleotide sequence ID" value="NZ_CP042425.1"/>
</dbReference>
<dbReference type="KEGG" id="lrs:PX52LOC_01562"/>
<feature type="domain" description="Glutamine amidotransferase type-2" evidence="11">
    <location>
        <begin position="2"/>
        <end position="212"/>
    </location>
</feature>
<dbReference type="Pfam" id="PF00733">
    <property type="entry name" value="Asn_synthase"/>
    <property type="match status" value="1"/>
</dbReference>
<dbReference type="InterPro" id="IPR006426">
    <property type="entry name" value="Asn_synth_AEB"/>
</dbReference>
<keyword evidence="4 9" id="KW-0547">Nucleotide-binding</keyword>
<comment type="similarity">
    <text evidence="2">Belongs to the asparagine synthetase family.</text>
</comment>
<keyword evidence="13" id="KW-1185">Reference proteome</keyword>
<comment type="pathway">
    <text evidence="1">Amino-acid biosynthesis; L-asparagine biosynthesis; L-asparagine from L-aspartate (L-Gln route): step 1/1.</text>
</comment>
<evidence type="ECO:0000313" key="13">
    <source>
        <dbReference type="Proteomes" id="UP000324974"/>
    </source>
</evidence>
<dbReference type="CDD" id="cd00712">
    <property type="entry name" value="AsnB"/>
    <property type="match status" value="1"/>
</dbReference>
<evidence type="ECO:0000256" key="3">
    <source>
        <dbReference type="ARBA" id="ARBA00012737"/>
    </source>
</evidence>
<evidence type="ECO:0000256" key="7">
    <source>
        <dbReference type="ARBA" id="ARBA00048741"/>
    </source>
</evidence>
<evidence type="ECO:0000256" key="5">
    <source>
        <dbReference type="ARBA" id="ARBA00022840"/>
    </source>
</evidence>
<gene>
    <name evidence="12" type="primary">asnB</name>
    <name evidence="12" type="ORF">PX52LOC_01562</name>
</gene>